<evidence type="ECO:0000256" key="4">
    <source>
        <dbReference type="ARBA" id="ARBA00023136"/>
    </source>
</evidence>
<dbReference type="GO" id="GO:0008137">
    <property type="term" value="F:NADH dehydrogenase (ubiquinone) activity"/>
    <property type="evidence" value="ECO:0007669"/>
    <property type="project" value="InterPro"/>
</dbReference>
<reference evidence="8 9" key="1">
    <citation type="submission" date="2019-07" db="EMBL/GenBank/DDBJ databases">
        <title>Cryptosporangium phraense sp. nov., isolated from plant litter.</title>
        <authorList>
            <person name="Suriyachadkun C."/>
        </authorList>
    </citation>
    <scope>NUCLEOTIDE SEQUENCE [LARGE SCALE GENOMIC DNA]</scope>
    <source>
        <strain evidence="8 9">A-T 5661</strain>
    </source>
</reference>
<dbReference type="GO" id="GO:0050136">
    <property type="term" value="F:NADH dehydrogenase (quinone) (non-electrogenic) activity"/>
    <property type="evidence" value="ECO:0007669"/>
    <property type="project" value="UniProtKB-UniRule"/>
</dbReference>
<keyword evidence="3 5" id="KW-1133">Transmembrane helix</keyword>
<dbReference type="InParanoid" id="A0A545AUL8"/>
<dbReference type="OrthoDB" id="9811718at2"/>
<comment type="subcellular location">
    <subcellularLocation>
        <location evidence="5">Cell membrane</location>
        <topology evidence="5">Multi-pass membrane protein</topology>
    </subcellularLocation>
    <subcellularLocation>
        <location evidence="1">Endomembrane system</location>
        <topology evidence="1">Multi-pass membrane protein</topology>
    </subcellularLocation>
    <subcellularLocation>
        <location evidence="6">Membrane</location>
        <topology evidence="6">Multi-pass membrane protein</topology>
    </subcellularLocation>
</comment>
<name>A0A545AUL8_9ACTN</name>
<feature type="transmembrane region" description="Helical" evidence="5">
    <location>
        <begin position="172"/>
        <end position="195"/>
    </location>
</feature>
<dbReference type="GO" id="GO:0005886">
    <property type="term" value="C:plasma membrane"/>
    <property type="evidence" value="ECO:0007669"/>
    <property type="project" value="UniProtKB-SubCell"/>
</dbReference>
<comment type="subunit">
    <text evidence="5">NDH-1 is composed of 14 different subunits. Subunits NuoA, H, J, K, L, M, N constitute the membrane sector of the complex.</text>
</comment>
<evidence type="ECO:0000313" key="9">
    <source>
        <dbReference type="Proteomes" id="UP000317982"/>
    </source>
</evidence>
<feature type="transmembrane region" description="Helical" evidence="5">
    <location>
        <begin position="215"/>
        <end position="242"/>
    </location>
</feature>
<protein>
    <recommendedName>
        <fullName evidence="5">NADH-quinone oxidoreductase subunit N</fullName>
        <ecNumber evidence="5">7.1.1.-</ecNumber>
    </recommendedName>
    <alternativeName>
        <fullName evidence="5">NADH dehydrogenase I subunit N</fullName>
    </alternativeName>
    <alternativeName>
        <fullName evidence="5">NDH-1 subunit N</fullName>
    </alternativeName>
</protein>
<feature type="transmembrane region" description="Helical" evidence="5">
    <location>
        <begin position="284"/>
        <end position="303"/>
    </location>
</feature>
<dbReference type="Pfam" id="PF00361">
    <property type="entry name" value="Proton_antipo_M"/>
    <property type="match status" value="1"/>
</dbReference>
<gene>
    <name evidence="5" type="primary">nuoN</name>
    <name evidence="8" type="ORF">FL583_11030</name>
</gene>
<dbReference type="HAMAP" id="MF_00445">
    <property type="entry name" value="NDH1_NuoN_1"/>
    <property type="match status" value="1"/>
</dbReference>
<feature type="transmembrane region" description="Helical" evidence="5">
    <location>
        <begin position="415"/>
        <end position="434"/>
    </location>
</feature>
<keyword evidence="5" id="KW-0813">Transport</keyword>
<keyword evidence="5" id="KW-0874">Quinone</keyword>
<dbReference type="EC" id="7.1.1.-" evidence="5"/>
<feature type="transmembrane region" description="Helical" evidence="5">
    <location>
        <begin position="336"/>
        <end position="367"/>
    </location>
</feature>
<dbReference type="InterPro" id="IPR001750">
    <property type="entry name" value="ND/Mrp_TM"/>
</dbReference>
<comment type="caution">
    <text evidence="8">The sequence shown here is derived from an EMBL/GenBank/DDBJ whole genome shotgun (WGS) entry which is preliminary data.</text>
</comment>
<keyword evidence="4 5" id="KW-0472">Membrane</keyword>
<feature type="transmembrane region" description="Helical" evidence="5">
    <location>
        <begin position="379"/>
        <end position="403"/>
    </location>
</feature>
<feature type="transmembrane region" description="Helical" evidence="5">
    <location>
        <begin position="117"/>
        <end position="134"/>
    </location>
</feature>
<evidence type="ECO:0000256" key="5">
    <source>
        <dbReference type="HAMAP-Rule" id="MF_00445"/>
    </source>
</evidence>
<feature type="transmembrane region" description="Helical" evidence="5">
    <location>
        <begin position="37"/>
        <end position="56"/>
    </location>
</feature>
<evidence type="ECO:0000256" key="2">
    <source>
        <dbReference type="ARBA" id="ARBA00022692"/>
    </source>
</evidence>
<dbReference type="EMBL" id="VIRS01000006">
    <property type="protein sequence ID" value="TQS45026.1"/>
    <property type="molecule type" value="Genomic_DNA"/>
</dbReference>
<evidence type="ECO:0000256" key="1">
    <source>
        <dbReference type="ARBA" id="ARBA00004127"/>
    </source>
</evidence>
<sequence>MTVQSVDQAALAPVYAVLAAAVLALIADLVRPMRTTLLGLGALGPIGAIVAALVIGTERRGTFCTPGGVLPGNVSVGPSCSFVVDSASVAVTVLGAALALVVLALSVPIVRDGTVPAGEYVFLLLASLTGLVVLGSARDLLTLLVAIETLTLPVYVLVGLPRRPESAEASVTFFVTSVVATTLTLLGIGLLYGIVGAVHLDRVAAALAQRPDARALPLVSAAVVLVLAGLLFKLAAVPFHAWAPATYDGAPVPIAAWLGTASKLGGAIAVLVTVVIAFRPVADVVAPVLAVVAVATMTIGNLVALRQRRLLRLLAWSSVAQTGYLLVPLATREGDAAAGVAAFTALYLVAGIGTFAAVVALGVTGTLDDLAGSAQRAPWATAAFVLGLAGLAGLPPGLAGLFAKVVVIRSALDGSAGWLAIVIGVNAVIGLAYYARAGVACFATSPARRASVSFVVTGAVVLTATAGVVLGAWPQWVLDAAGSVADALGGV</sequence>
<keyword evidence="9" id="KW-1185">Reference proteome</keyword>
<keyword evidence="5" id="KW-1278">Translocase</keyword>
<dbReference type="PANTHER" id="PTHR22773">
    <property type="entry name" value="NADH DEHYDROGENASE"/>
    <property type="match status" value="1"/>
</dbReference>
<feature type="transmembrane region" description="Helical" evidence="5">
    <location>
        <begin position="12"/>
        <end position="30"/>
    </location>
</feature>
<dbReference type="Proteomes" id="UP000317982">
    <property type="component" value="Unassembled WGS sequence"/>
</dbReference>
<dbReference type="AlphaFoldDB" id="A0A545AUL8"/>
<evidence type="ECO:0000256" key="3">
    <source>
        <dbReference type="ARBA" id="ARBA00022989"/>
    </source>
</evidence>
<proteinExistence type="inferred from homology"/>
<comment type="function">
    <text evidence="5">NDH-1 shuttles electrons from NADH, via FMN and iron-sulfur (Fe-S) centers, to quinones in the respiratory chain. The immediate electron acceptor for the enzyme in this species is believed to be a menaquinone. Couples the redox reaction to proton translocation (for every two electrons transferred, four hydrogen ions are translocated across the cytoplasmic membrane), and thus conserves the redox energy in a proton gradient.</text>
</comment>
<accession>A0A545AUL8</accession>
<dbReference type="GO" id="GO:0012505">
    <property type="term" value="C:endomembrane system"/>
    <property type="evidence" value="ECO:0007669"/>
    <property type="project" value="UniProtKB-SubCell"/>
</dbReference>
<evidence type="ECO:0000259" key="7">
    <source>
        <dbReference type="Pfam" id="PF00361"/>
    </source>
</evidence>
<keyword evidence="2 5" id="KW-0812">Transmembrane</keyword>
<keyword evidence="5" id="KW-0520">NAD</keyword>
<feature type="domain" description="NADH:quinone oxidoreductase/Mrp antiporter transmembrane" evidence="7">
    <location>
        <begin position="137"/>
        <end position="429"/>
    </location>
</feature>
<dbReference type="GO" id="GO:0048038">
    <property type="term" value="F:quinone binding"/>
    <property type="evidence" value="ECO:0007669"/>
    <property type="project" value="UniProtKB-KW"/>
</dbReference>
<organism evidence="8 9">
    <name type="scientific">Cryptosporangium phraense</name>
    <dbReference type="NCBI Taxonomy" id="2593070"/>
    <lineage>
        <taxon>Bacteria</taxon>
        <taxon>Bacillati</taxon>
        <taxon>Actinomycetota</taxon>
        <taxon>Actinomycetes</taxon>
        <taxon>Cryptosporangiales</taxon>
        <taxon>Cryptosporangiaceae</taxon>
        <taxon>Cryptosporangium</taxon>
    </lineage>
</organism>
<feature type="transmembrane region" description="Helical" evidence="5">
    <location>
        <begin position="454"/>
        <end position="473"/>
    </location>
</feature>
<evidence type="ECO:0000256" key="6">
    <source>
        <dbReference type="RuleBase" id="RU000320"/>
    </source>
</evidence>
<dbReference type="RefSeq" id="WP_142704475.1">
    <property type="nucleotide sequence ID" value="NZ_VIRS01000006.1"/>
</dbReference>
<keyword evidence="5" id="KW-1003">Cell membrane</keyword>
<evidence type="ECO:0000313" key="8">
    <source>
        <dbReference type="EMBL" id="TQS45026.1"/>
    </source>
</evidence>
<comment type="similarity">
    <text evidence="5">Belongs to the complex I subunit 2 family.</text>
</comment>
<feature type="transmembrane region" description="Helical" evidence="5">
    <location>
        <begin position="87"/>
        <end position="110"/>
    </location>
</feature>
<dbReference type="InterPro" id="IPR010096">
    <property type="entry name" value="NADH-Q_OxRdtase_suN/2"/>
</dbReference>
<dbReference type="GO" id="GO:0042773">
    <property type="term" value="P:ATP synthesis coupled electron transport"/>
    <property type="evidence" value="ECO:0007669"/>
    <property type="project" value="InterPro"/>
</dbReference>
<feature type="transmembrane region" description="Helical" evidence="5">
    <location>
        <begin position="140"/>
        <end position="160"/>
    </location>
</feature>
<feature type="transmembrane region" description="Helical" evidence="5">
    <location>
        <begin position="254"/>
        <end position="278"/>
    </location>
</feature>
<comment type="catalytic activity">
    <reaction evidence="5">
        <text>a quinone + NADH + 5 H(+)(in) = a quinol + NAD(+) + 4 H(+)(out)</text>
        <dbReference type="Rhea" id="RHEA:57888"/>
        <dbReference type="ChEBI" id="CHEBI:15378"/>
        <dbReference type="ChEBI" id="CHEBI:24646"/>
        <dbReference type="ChEBI" id="CHEBI:57540"/>
        <dbReference type="ChEBI" id="CHEBI:57945"/>
        <dbReference type="ChEBI" id="CHEBI:132124"/>
    </reaction>
</comment>
<feature type="transmembrane region" description="Helical" evidence="5">
    <location>
        <begin position="310"/>
        <end position="330"/>
    </location>
</feature>